<evidence type="ECO:0000256" key="2">
    <source>
        <dbReference type="SAM" id="SignalP"/>
    </source>
</evidence>
<evidence type="ECO:0000313" key="3">
    <source>
        <dbReference type="EMBL" id="GBG75422.1"/>
    </source>
</evidence>
<name>A0A388KZK9_CHABU</name>
<feature type="signal peptide" evidence="2">
    <location>
        <begin position="1"/>
        <end position="30"/>
    </location>
</feature>
<gene>
    <name evidence="3" type="ORF">CBR_g20052</name>
</gene>
<dbReference type="EMBL" id="BFEA01000224">
    <property type="protein sequence ID" value="GBG75422.1"/>
    <property type="molecule type" value="Genomic_DNA"/>
</dbReference>
<evidence type="ECO:0008006" key="5">
    <source>
        <dbReference type="Google" id="ProtNLM"/>
    </source>
</evidence>
<organism evidence="3 4">
    <name type="scientific">Chara braunii</name>
    <name type="common">Braun's stonewort</name>
    <dbReference type="NCBI Taxonomy" id="69332"/>
    <lineage>
        <taxon>Eukaryota</taxon>
        <taxon>Viridiplantae</taxon>
        <taxon>Streptophyta</taxon>
        <taxon>Charophyceae</taxon>
        <taxon>Charales</taxon>
        <taxon>Characeae</taxon>
        <taxon>Chara</taxon>
    </lineage>
</organism>
<evidence type="ECO:0000256" key="1">
    <source>
        <dbReference type="SAM" id="MobiDB-lite"/>
    </source>
</evidence>
<protein>
    <recommendedName>
        <fullName evidence="5">Prolamin-like domain-containing protein</fullName>
    </recommendedName>
</protein>
<feature type="compositionally biased region" description="Polar residues" evidence="1">
    <location>
        <begin position="206"/>
        <end position="218"/>
    </location>
</feature>
<feature type="chain" id="PRO_5017395171" description="Prolamin-like domain-containing protein" evidence="2">
    <location>
        <begin position="31"/>
        <end position="248"/>
    </location>
</feature>
<feature type="compositionally biased region" description="Low complexity" evidence="1">
    <location>
        <begin position="135"/>
        <end position="198"/>
    </location>
</feature>
<keyword evidence="4" id="KW-1185">Reference proteome</keyword>
<comment type="caution">
    <text evidence="3">The sequence shown here is derived from an EMBL/GenBank/DDBJ whole genome shotgun (WGS) entry which is preliminary data.</text>
</comment>
<dbReference type="AlphaFoldDB" id="A0A388KZK9"/>
<keyword evidence="2" id="KW-0732">Signal</keyword>
<evidence type="ECO:0000313" key="4">
    <source>
        <dbReference type="Proteomes" id="UP000265515"/>
    </source>
</evidence>
<dbReference type="Proteomes" id="UP000265515">
    <property type="component" value="Unassembled WGS sequence"/>
</dbReference>
<feature type="region of interest" description="Disordered" evidence="1">
    <location>
        <begin position="132"/>
        <end position="248"/>
    </location>
</feature>
<accession>A0A388KZK9</accession>
<reference evidence="3 4" key="1">
    <citation type="journal article" date="2018" name="Cell">
        <title>The Chara Genome: Secondary Complexity and Implications for Plant Terrestrialization.</title>
        <authorList>
            <person name="Nishiyama T."/>
            <person name="Sakayama H."/>
            <person name="Vries J.D."/>
            <person name="Buschmann H."/>
            <person name="Saint-Marcoux D."/>
            <person name="Ullrich K.K."/>
            <person name="Haas F.B."/>
            <person name="Vanderstraeten L."/>
            <person name="Becker D."/>
            <person name="Lang D."/>
            <person name="Vosolsobe S."/>
            <person name="Rombauts S."/>
            <person name="Wilhelmsson P.K.I."/>
            <person name="Janitza P."/>
            <person name="Kern R."/>
            <person name="Heyl A."/>
            <person name="Rumpler F."/>
            <person name="Villalobos L.I.A.C."/>
            <person name="Clay J.M."/>
            <person name="Skokan R."/>
            <person name="Toyoda A."/>
            <person name="Suzuki Y."/>
            <person name="Kagoshima H."/>
            <person name="Schijlen E."/>
            <person name="Tajeshwar N."/>
            <person name="Catarino B."/>
            <person name="Hetherington A.J."/>
            <person name="Saltykova A."/>
            <person name="Bonnot C."/>
            <person name="Breuninger H."/>
            <person name="Symeonidi A."/>
            <person name="Radhakrishnan G.V."/>
            <person name="Van Nieuwerburgh F."/>
            <person name="Deforce D."/>
            <person name="Chang C."/>
            <person name="Karol K.G."/>
            <person name="Hedrich R."/>
            <person name="Ulvskov P."/>
            <person name="Glockner G."/>
            <person name="Delwiche C.F."/>
            <person name="Petrasek J."/>
            <person name="Van de Peer Y."/>
            <person name="Friml J."/>
            <person name="Beilby M."/>
            <person name="Dolan L."/>
            <person name="Kohara Y."/>
            <person name="Sugano S."/>
            <person name="Fujiyama A."/>
            <person name="Delaux P.-M."/>
            <person name="Quint M."/>
            <person name="TheiBen G."/>
            <person name="Hagemann M."/>
            <person name="Harholt J."/>
            <person name="Dunand C."/>
            <person name="Zachgo S."/>
            <person name="Langdale J."/>
            <person name="Maumus F."/>
            <person name="Straeten D.V.D."/>
            <person name="Gould S.B."/>
            <person name="Rensing S.A."/>
        </authorList>
    </citation>
    <scope>NUCLEOTIDE SEQUENCE [LARGE SCALE GENOMIC DNA]</scope>
    <source>
        <strain evidence="3 4">S276</strain>
    </source>
</reference>
<sequence length="248" mass="26239">MARSSFAAMASIAIFVILSFYSLCLPAVAATDADARYLADMYGDDECPVEFGPLDFVPIKALCGIDVDNELCCEALQNVAMDSIAYNSKCLPKFIAAVEAYTTVSSEVVRKCMSKDGRSALEEFTERYFMAAADSSQPEPSSESYPSEAEPSSESYPSEAEPSSESYPSEAEPSSESYPSEAAPSSESYPSESYPSEGEPSDSVDSEAQPSESDNSGGEPSESDNSEADHSQSSEAHPGAAVLSTGDV</sequence>
<proteinExistence type="predicted"/>
<dbReference type="Gramene" id="GBG75422">
    <property type="protein sequence ID" value="GBG75422"/>
    <property type="gene ID" value="CBR_g20052"/>
</dbReference>